<proteinExistence type="predicted"/>
<gene>
    <name evidence="1" type="ORF">M9H77_29756</name>
</gene>
<keyword evidence="2" id="KW-1185">Reference proteome</keyword>
<organism evidence="1 2">
    <name type="scientific">Catharanthus roseus</name>
    <name type="common">Madagascar periwinkle</name>
    <name type="synonym">Vinca rosea</name>
    <dbReference type="NCBI Taxonomy" id="4058"/>
    <lineage>
        <taxon>Eukaryota</taxon>
        <taxon>Viridiplantae</taxon>
        <taxon>Streptophyta</taxon>
        <taxon>Embryophyta</taxon>
        <taxon>Tracheophyta</taxon>
        <taxon>Spermatophyta</taxon>
        <taxon>Magnoliopsida</taxon>
        <taxon>eudicotyledons</taxon>
        <taxon>Gunneridae</taxon>
        <taxon>Pentapetalae</taxon>
        <taxon>asterids</taxon>
        <taxon>lamiids</taxon>
        <taxon>Gentianales</taxon>
        <taxon>Apocynaceae</taxon>
        <taxon>Rauvolfioideae</taxon>
        <taxon>Vinceae</taxon>
        <taxon>Catharanthinae</taxon>
        <taxon>Catharanthus</taxon>
    </lineage>
</organism>
<comment type="caution">
    <text evidence="1">The sequence shown here is derived from an EMBL/GenBank/DDBJ whole genome shotgun (WGS) entry which is preliminary data.</text>
</comment>
<dbReference type="EMBL" id="CM044707">
    <property type="protein sequence ID" value="KAI5652569.1"/>
    <property type="molecule type" value="Genomic_DNA"/>
</dbReference>
<name>A0ACB9ZVP3_CATRO</name>
<reference evidence="2" key="1">
    <citation type="journal article" date="2023" name="Nat. Plants">
        <title>Single-cell RNA sequencing provides a high-resolution roadmap for understanding the multicellular compartmentation of specialized metabolism.</title>
        <authorList>
            <person name="Sun S."/>
            <person name="Shen X."/>
            <person name="Li Y."/>
            <person name="Li Y."/>
            <person name="Wang S."/>
            <person name="Li R."/>
            <person name="Zhang H."/>
            <person name="Shen G."/>
            <person name="Guo B."/>
            <person name="Wei J."/>
            <person name="Xu J."/>
            <person name="St-Pierre B."/>
            <person name="Chen S."/>
            <person name="Sun C."/>
        </authorList>
    </citation>
    <scope>NUCLEOTIDE SEQUENCE [LARGE SCALE GENOMIC DNA]</scope>
</reference>
<dbReference type="Proteomes" id="UP001060085">
    <property type="component" value="Linkage Group LG07"/>
</dbReference>
<sequence>MEKLQRICMCMKKIVFCPSERSTVYSLKNWSIPEERSIFSAYQNRQSCLYGSYPRVPCCSSFRICLRNNKELHQLLAGTTIAYGGVLGYIYGKNEKWSYEQQSWQSEKETYLPVHKSKTTFPCWKNWRYLKKGWYSQGVRTGHPLYMDVVIEYRDAEKRIIPRHVLLAVRSGEERHKLLAGVTIAHGRKTFQKFRTSSVI</sequence>
<evidence type="ECO:0000313" key="1">
    <source>
        <dbReference type="EMBL" id="KAI5652569.1"/>
    </source>
</evidence>
<protein>
    <submittedName>
        <fullName evidence="1">Uncharacterized protein</fullName>
    </submittedName>
</protein>
<accession>A0ACB9ZVP3</accession>
<evidence type="ECO:0000313" key="2">
    <source>
        <dbReference type="Proteomes" id="UP001060085"/>
    </source>
</evidence>